<keyword evidence="2" id="KW-1185">Reference proteome</keyword>
<organism evidence="1 2">
    <name type="scientific">Dermacentor silvarum</name>
    <name type="common">Tick</name>
    <dbReference type="NCBI Taxonomy" id="543639"/>
    <lineage>
        <taxon>Eukaryota</taxon>
        <taxon>Metazoa</taxon>
        <taxon>Ecdysozoa</taxon>
        <taxon>Arthropoda</taxon>
        <taxon>Chelicerata</taxon>
        <taxon>Arachnida</taxon>
        <taxon>Acari</taxon>
        <taxon>Parasitiformes</taxon>
        <taxon>Ixodida</taxon>
        <taxon>Ixodoidea</taxon>
        <taxon>Ixodidae</taxon>
        <taxon>Rhipicephalinae</taxon>
        <taxon>Dermacentor</taxon>
    </lineage>
</organism>
<dbReference type="EMBL" id="CM023473">
    <property type="protein sequence ID" value="KAH7953462.1"/>
    <property type="molecule type" value="Genomic_DNA"/>
</dbReference>
<accession>A0ACB8CWE7</accession>
<sequence>MVYLVVSDPANFKPSLPLRLIVSHYPLRNELMSGEAKYIYLTRNPWDVCVSYYHMVTALSTYRFQGGTFDDFVDAFLSEDGAGNGNYFDHVVSGYDLKDMPNVFFISYENLTADTRGTVLKLACFLGDCYALELERDNRLLNKLLERCSADHMKDTMVSDLWTNSNPGIDKMLRRLDLNCNDGRHEDGKKYCFVREAKVGGWKRYFSRVQLRRLEEAIKKVEEISPVMELWSDIREVATAASTDE</sequence>
<comment type="caution">
    <text evidence="1">The sequence shown here is derived from an EMBL/GenBank/DDBJ whole genome shotgun (WGS) entry which is preliminary data.</text>
</comment>
<name>A0ACB8CWE7_DERSI</name>
<protein>
    <submittedName>
        <fullName evidence="1">Uncharacterized protein</fullName>
    </submittedName>
</protein>
<gene>
    <name evidence="1" type="ORF">HPB49_008897</name>
</gene>
<evidence type="ECO:0000313" key="1">
    <source>
        <dbReference type="EMBL" id="KAH7953462.1"/>
    </source>
</evidence>
<evidence type="ECO:0000313" key="2">
    <source>
        <dbReference type="Proteomes" id="UP000821865"/>
    </source>
</evidence>
<proteinExistence type="predicted"/>
<reference evidence="1" key="1">
    <citation type="submission" date="2020-05" db="EMBL/GenBank/DDBJ databases">
        <title>Large-scale comparative analyses of tick genomes elucidate their genetic diversity and vector capacities.</title>
        <authorList>
            <person name="Jia N."/>
            <person name="Wang J."/>
            <person name="Shi W."/>
            <person name="Du L."/>
            <person name="Sun Y."/>
            <person name="Zhan W."/>
            <person name="Jiang J."/>
            <person name="Wang Q."/>
            <person name="Zhang B."/>
            <person name="Ji P."/>
            <person name="Sakyi L.B."/>
            <person name="Cui X."/>
            <person name="Yuan T."/>
            <person name="Jiang B."/>
            <person name="Yang W."/>
            <person name="Lam T.T.-Y."/>
            <person name="Chang Q."/>
            <person name="Ding S."/>
            <person name="Wang X."/>
            <person name="Zhu J."/>
            <person name="Ruan X."/>
            <person name="Zhao L."/>
            <person name="Wei J."/>
            <person name="Que T."/>
            <person name="Du C."/>
            <person name="Cheng J."/>
            <person name="Dai P."/>
            <person name="Han X."/>
            <person name="Huang E."/>
            <person name="Gao Y."/>
            <person name="Liu J."/>
            <person name="Shao H."/>
            <person name="Ye R."/>
            <person name="Li L."/>
            <person name="Wei W."/>
            <person name="Wang X."/>
            <person name="Wang C."/>
            <person name="Yang T."/>
            <person name="Huo Q."/>
            <person name="Li W."/>
            <person name="Guo W."/>
            <person name="Chen H."/>
            <person name="Zhou L."/>
            <person name="Ni X."/>
            <person name="Tian J."/>
            <person name="Zhou Y."/>
            <person name="Sheng Y."/>
            <person name="Liu T."/>
            <person name="Pan Y."/>
            <person name="Xia L."/>
            <person name="Li J."/>
            <person name="Zhao F."/>
            <person name="Cao W."/>
        </authorList>
    </citation>
    <scope>NUCLEOTIDE SEQUENCE</scope>
    <source>
        <strain evidence="1">Dsil-2018</strain>
    </source>
</reference>
<dbReference type="Proteomes" id="UP000821865">
    <property type="component" value="Chromosome 4"/>
</dbReference>